<dbReference type="EMBL" id="GGEC01083408">
    <property type="protein sequence ID" value="MBX63892.1"/>
    <property type="molecule type" value="Transcribed_RNA"/>
</dbReference>
<proteinExistence type="predicted"/>
<evidence type="ECO:0000313" key="1">
    <source>
        <dbReference type="EMBL" id="MBX63892.1"/>
    </source>
</evidence>
<accession>A0A2P2QA63</accession>
<name>A0A2P2QA63_RHIMU</name>
<reference evidence="1" key="1">
    <citation type="submission" date="2018-02" db="EMBL/GenBank/DDBJ databases">
        <title>Rhizophora mucronata_Transcriptome.</title>
        <authorList>
            <person name="Meera S.P."/>
            <person name="Sreeshan A."/>
            <person name="Augustine A."/>
        </authorList>
    </citation>
    <scope>NUCLEOTIDE SEQUENCE</scope>
    <source>
        <tissue evidence="1">Leaf</tissue>
    </source>
</reference>
<protein>
    <submittedName>
        <fullName evidence="1">Uncharacterized protein</fullName>
    </submittedName>
</protein>
<dbReference type="AlphaFoldDB" id="A0A2P2QA63"/>
<sequence>MSFENSCLGVSSVFLLALVFFSRPSFRPSLSWLTSDQNPKSRSLEAA</sequence>
<organism evidence="1">
    <name type="scientific">Rhizophora mucronata</name>
    <name type="common">Asiatic mangrove</name>
    <dbReference type="NCBI Taxonomy" id="61149"/>
    <lineage>
        <taxon>Eukaryota</taxon>
        <taxon>Viridiplantae</taxon>
        <taxon>Streptophyta</taxon>
        <taxon>Embryophyta</taxon>
        <taxon>Tracheophyta</taxon>
        <taxon>Spermatophyta</taxon>
        <taxon>Magnoliopsida</taxon>
        <taxon>eudicotyledons</taxon>
        <taxon>Gunneridae</taxon>
        <taxon>Pentapetalae</taxon>
        <taxon>rosids</taxon>
        <taxon>fabids</taxon>
        <taxon>Malpighiales</taxon>
        <taxon>Rhizophoraceae</taxon>
        <taxon>Rhizophora</taxon>
    </lineage>
</organism>